<comment type="caution">
    <text evidence="9">The sequence shown here is derived from an EMBL/GenBank/DDBJ whole genome shotgun (WGS) entry which is preliminary data.</text>
</comment>
<organism evidence="9 10">
    <name type="scientific">Deinococcus roseus</name>
    <dbReference type="NCBI Taxonomy" id="392414"/>
    <lineage>
        <taxon>Bacteria</taxon>
        <taxon>Thermotogati</taxon>
        <taxon>Deinococcota</taxon>
        <taxon>Deinococci</taxon>
        <taxon>Deinococcales</taxon>
        <taxon>Deinococcaceae</taxon>
        <taxon>Deinococcus</taxon>
    </lineage>
</organism>
<proteinExistence type="inferred from homology"/>
<evidence type="ECO:0000256" key="7">
    <source>
        <dbReference type="ARBA" id="ARBA00023136"/>
    </source>
</evidence>
<protein>
    <submittedName>
        <fullName evidence="9">4-hydroxybenzoate octaprenyltransferase</fullName>
    </submittedName>
</protein>
<evidence type="ECO:0000256" key="6">
    <source>
        <dbReference type="ARBA" id="ARBA00022989"/>
    </source>
</evidence>
<dbReference type="CDD" id="cd13959">
    <property type="entry name" value="PT_UbiA_COQ2"/>
    <property type="match status" value="1"/>
</dbReference>
<comment type="cofactor">
    <cofactor evidence="1">
        <name>Mg(2+)</name>
        <dbReference type="ChEBI" id="CHEBI:18420"/>
    </cofactor>
</comment>
<feature type="transmembrane region" description="Helical" evidence="8">
    <location>
        <begin position="147"/>
        <end position="170"/>
    </location>
</feature>
<dbReference type="PANTHER" id="PTHR11048">
    <property type="entry name" value="PRENYLTRANSFERASES"/>
    <property type="match status" value="1"/>
</dbReference>
<keyword evidence="5 8" id="KW-0812">Transmembrane</keyword>
<dbReference type="NCBIfam" id="NF041586">
    <property type="entry name" value="MqnP_DT"/>
    <property type="match status" value="1"/>
</dbReference>
<dbReference type="Gene3D" id="1.10.357.140">
    <property type="entry name" value="UbiA prenyltransferase"/>
    <property type="match status" value="1"/>
</dbReference>
<evidence type="ECO:0000256" key="5">
    <source>
        <dbReference type="ARBA" id="ARBA00022692"/>
    </source>
</evidence>
<dbReference type="InterPro" id="IPR000537">
    <property type="entry name" value="UbiA_prenyltransferase"/>
</dbReference>
<feature type="transmembrane region" description="Helical" evidence="8">
    <location>
        <begin position="123"/>
        <end position="140"/>
    </location>
</feature>
<feature type="transmembrane region" description="Helical" evidence="8">
    <location>
        <begin position="176"/>
        <end position="196"/>
    </location>
</feature>
<comment type="subcellular location">
    <subcellularLocation>
        <location evidence="2">Membrane</location>
        <topology evidence="2">Multi-pass membrane protein</topology>
    </subcellularLocation>
</comment>
<name>A0ABQ2D5M1_9DEIO</name>
<gene>
    <name evidence="9" type="ORF">GCM10008938_30000</name>
</gene>
<feature type="transmembrane region" description="Helical" evidence="8">
    <location>
        <begin position="272"/>
        <end position="297"/>
    </location>
</feature>
<evidence type="ECO:0000313" key="10">
    <source>
        <dbReference type="Proteomes" id="UP000632222"/>
    </source>
</evidence>
<evidence type="ECO:0000256" key="2">
    <source>
        <dbReference type="ARBA" id="ARBA00004141"/>
    </source>
</evidence>
<sequence>MLLSFFPYAFIVQARLKTYLDFVRFEHTIFALPFAYAGMFFAAQSQGRWPTWLEFLWITLAMAGARTAAMAANRLIDAGIDAANPRTAKREIPSGKIKPLQATVLTLISLGVLWFAAAQLNPLALKLLPIAVVFLILYPYTKRFTWLCHVWLGITDGAAAAGGWIAITGMWHPGAIALWLVVVFWMVGLDVIYATQDHDFDTQNRVQSIPARFGIPAALKISAWSHFLTFALLVYSGYVIGTSWAFYLAAVVMGGILLYEHRIINPKDLTKVNIAFFDANSWLALTMLVGTVLDVILR</sequence>
<feature type="transmembrane region" description="Helical" evidence="8">
    <location>
        <begin position="217"/>
        <end position="238"/>
    </location>
</feature>
<dbReference type="EMBL" id="BMOD01000011">
    <property type="protein sequence ID" value="GGJ41968.1"/>
    <property type="molecule type" value="Genomic_DNA"/>
</dbReference>
<evidence type="ECO:0000256" key="8">
    <source>
        <dbReference type="SAM" id="Phobius"/>
    </source>
</evidence>
<evidence type="ECO:0000256" key="4">
    <source>
        <dbReference type="ARBA" id="ARBA00022679"/>
    </source>
</evidence>
<dbReference type="NCBIfam" id="TIGR01475">
    <property type="entry name" value="ubiA_other"/>
    <property type="match status" value="1"/>
</dbReference>
<comment type="similarity">
    <text evidence="3">Belongs to the UbiA prenyltransferase family.</text>
</comment>
<dbReference type="PANTHER" id="PTHR11048:SF28">
    <property type="entry name" value="4-HYDROXYBENZOATE POLYPRENYLTRANSFERASE, MITOCHONDRIAL"/>
    <property type="match status" value="1"/>
</dbReference>
<keyword evidence="6 8" id="KW-1133">Transmembrane helix</keyword>
<accession>A0ABQ2D5M1</accession>
<dbReference type="Pfam" id="PF01040">
    <property type="entry name" value="UbiA"/>
    <property type="match status" value="1"/>
</dbReference>
<dbReference type="Gene3D" id="1.20.120.1780">
    <property type="entry name" value="UbiA prenyltransferase"/>
    <property type="match status" value="1"/>
</dbReference>
<reference evidence="10" key="1">
    <citation type="journal article" date="2019" name="Int. J. Syst. Evol. Microbiol.">
        <title>The Global Catalogue of Microorganisms (GCM) 10K type strain sequencing project: providing services to taxonomists for standard genome sequencing and annotation.</title>
        <authorList>
            <consortium name="The Broad Institute Genomics Platform"/>
            <consortium name="The Broad Institute Genome Sequencing Center for Infectious Disease"/>
            <person name="Wu L."/>
            <person name="Ma J."/>
        </authorList>
    </citation>
    <scope>NUCLEOTIDE SEQUENCE [LARGE SCALE GENOMIC DNA]</scope>
    <source>
        <strain evidence="10">JCM 14370</strain>
    </source>
</reference>
<feature type="transmembrane region" description="Helical" evidence="8">
    <location>
        <begin position="244"/>
        <end position="260"/>
    </location>
</feature>
<keyword evidence="10" id="KW-1185">Reference proteome</keyword>
<dbReference type="InterPro" id="IPR039653">
    <property type="entry name" value="Prenyltransferase"/>
</dbReference>
<keyword evidence="7 8" id="KW-0472">Membrane</keyword>
<evidence type="ECO:0000313" key="9">
    <source>
        <dbReference type="EMBL" id="GGJ41968.1"/>
    </source>
</evidence>
<dbReference type="InterPro" id="IPR044878">
    <property type="entry name" value="UbiA_sf"/>
</dbReference>
<evidence type="ECO:0000256" key="1">
    <source>
        <dbReference type="ARBA" id="ARBA00001946"/>
    </source>
</evidence>
<evidence type="ECO:0000256" key="3">
    <source>
        <dbReference type="ARBA" id="ARBA00005985"/>
    </source>
</evidence>
<keyword evidence="4" id="KW-0808">Transferase</keyword>
<dbReference type="Proteomes" id="UP000632222">
    <property type="component" value="Unassembled WGS sequence"/>
</dbReference>
<dbReference type="InterPro" id="IPR006371">
    <property type="entry name" value="Polyprenyltransferase_UbiA-li"/>
</dbReference>